<reference evidence="1 2" key="1">
    <citation type="submission" date="2018-07" db="EMBL/GenBank/DDBJ databases">
        <title>Genomic Encyclopedia of Type Strains, Phase IV (KMG-IV): sequencing the most valuable type-strain genomes for metagenomic binning, comparative biology and taxonomic classification.</title>
        <authorList>
            <person name="Goeker M."/>
        </authorList>
    </citation>
    <scope>NUCLEOTIDE SEQUENCE [LARGE SCALE GENOMIC DNA]</scope>
    <source>
        <strain evidence="1 2">DSM 101478</strain>
    </source>
</reference>
<accession>A0A370QGY4</accession>
<dbReference type="Proteomes" id="UP000255317">
    <property type="component" value="Unassembled WGS sequence"/>
</dbReference>
<dbReference type="EMBL" id="QRAO01000002">
    <property type="protein sequence ID" value="RDK87350.1"/>
    <property type="molecule type" value="Genomic_DNA"/>
</dbReference>
<dbReference type="OrthoDB" id="1091532at2"/>
<organism evidence="1 2">
    <name type="scientific">Marinirhabdus gelatinilytica</name>
    <dbReference type="NCBI Taxonomy" id="1703343"/>
    <lineage>
        <taxon>Bacteria</taxon>
        <taxon>Pseudomonadati</taxon>
        <taxon>Bacteroidota</taxon>
        <taxon>Flavobacteriia</taxon>
        <taxon>Flavobacteriales</taxon>
        <taxon>Flavobacteriaceae</taxon>
    </lineage>
</organism>
<proteinExistence type="predicted"/>
<dbReference type="RefSeq" id="WP_115123531.1">
    <property type="nucleotide sequence ID" value="NZ_QRAO01000002.1"/>
</dbReference>
<protein>
    <submittedName>
        <fullName evidence="1">Uncharacterized protein</fullName>
    </submittedName>
</protein>
<evidence type="ECO:0000313" key="1">
    <source>
        <dbReference type="EMBL" id="RDK87350.1"/>
    </source>
</evidence>
<name>A0A370QGY4_9FLAO</name>
<sequence length="551" mass="61582">MECRVVIVVISIAVMLPIAGKAQNIEQMGDSTAIRLSGTFGARAIFYDASGGEDRRQPFTYLLSANAAVSIYEFNVPFSFTFANQQFQFSQPFNQIGASPNYKWITLHLGHRNIQLSQFTLAGHQMLGAGVEVNPGKFRASIMYGRLRKAVPEDTTLISLRRPSYDRVGYGAKVGVGTATDFIDVIFFKAEDDENSLTTEEKPETITPGENVVVGVNTRKTFFKKKLSFFFDGAVSTFTLDKQLEFGDPEIPQGLEWTSSFIGLNASTQVYTAFKTGLSFRAKKFQINTIAQRIDSDYRSMGLYFINNDVLSYAIQPSFSLWKGKLRINGGLTFQRDNLNNKKVATAKRTIPQLTVSVNPLPNINVIGSYTNLTTLMEEGAVPLDNALKQDQKNPIYSLTATYVKSDTIRAHSISLFGNRSELKDDNLTTQQFSQYVGNTVNATYSFSQLRHQYGVYLSYNYNELETFTGKLPGNGFSVGANKSFFDRKLNLSASGSYAKQDITESKSFTFTTTYQLKNQQISLNVNYLNTILTTGPFNEFTGYINYSVRF</sequence>
<comment type="caution">
    <text evidence="1">The sequence shown here is derived from an EMBL/GenBank/DDBJ whole genome shotgun (WGS) entry which is preliminary data.</text>
</comment>
<dbReference type="AlphaFoldDB" id="A0A370QGY4"/>
<evidence type="ECO:0000313" key="2">
    <source>
        <dbReference type="Proteomes" id="UP000255317"/>
    </source>
</evidence>
<keyword evidence="2" id="KW-1185">Reference proteome</keyword>
<gene>
    <name evidence="1" type="ORF">C8D94_102537</name>
</gene>